<keyword evidence="2" id="KW-1185">Reference proteome</keyword>
<comment type="caution">
    <text evidence="1">The sequence shown here is derived from an EMBL/GenBank/DDBJ whole genome shotgun (WGS) entry which is preliminary data.</text>
</comment>
<evidence type="ECO:0000313" key="1">
    <source>
        <dbReference type="EMBL" id="GIN63331.1"/>
    </source>
</evidence>
<accession>A0A919WKE2</accession>
<reference evidence="1" key="1">
    <citation type="submission" date="2021-03" db="EMBL/GenBank/DDBJ databases">
        <title>Antimicrobial resistance genes in bacteria isolated from Japanese honey, and their potential for conferring macrolide and lincosamide resistance in the American foulbrood pathogen Paenibacillus larvae.</title>
        <authorList>
            <person name="Okamoto M."/>
            <person name="Kumagai M."/>
            <person name="Kanamori H."/>
            <person name="Takamatsu D."/>
        </authorList>
    </citation>
    <scope>NUCLEOTIDE SEQUENCE</scope>
    <source>
        <strain evidence="1">J27TS8</strain>
    </source>
</reference>
<organism evidence="1 2">
    <name type="scientific">Robertmurraya siralis</name>
    <dbReference type="NCBI Taxonomy" id="77777"/>
    <lineage>
        <taxon>Bacteria</taxon>
        <taxon>Bacillati</taxon>
        <taxon>Bacillota</taxon>
        <taxon>Bacilli</taxon>
        <taxon>Bacillales</taxon>
        <taxon>Bacillaceae</taxon>
        <taxon>Robertmurraya</taxon>
    </lineage>
</organism>
<dbReference type="RefSeq" id="WP_137744585.1">
    <property type="nucleotide sequence ID" value="NZ_BORC01000006.1"/>
</dbReference>
<evidence type="ECO:0000313" key="2">
    <source>
        <dbReference type="Proteomes" id="UP000682111"/>
    </source>
</evidence>
<sequence length="92" mass="11165">MSKGVFLCQKEKLDEVKDLLNLKNKQMEKHLDILIKYKFLDEPEESYEYRGYISNFNQVDGWPMWKDIKEYCKKKSIVLYSVVYDLNFKLLD</sequence>
<name>A0A919WKE2_9BACI</name>
<gene>
    <name evidence="1" type="ORF">J27TS8_33240</name>
</gene>
<dbReference type="AlphaFoldDB" id="A0A919WKE2"/>
<dbReference type="OrthoDB" id="5379188at2"/>
<dbReference type="Proteomes" id="UP000682111">
    <property type="component" value="Unassembled WGS sequence"/>
</dbReference>
<protein>
    <submittedName>
        <fullName evidence="1">Uncharacterized protein</fullName>
    </submittedName>
</protein>
<proteinExistence type="predicted"/>
<dbReference type="EMBL" id="BORC01000006">
    <property type="protein sequence ID" value="GIN63331.1"/>
    <property type="molecule type" value="Genomic_DNA"/>
</dbReference>